<protein>
    <recommendedName>
        <fullName evidence="1">Hydantoinase B/oxoprolinase domain-containing protein</fullName>
    </recommendedName>
</protein>
<organism evidence="2 3">
    <name type="scientific">Clonostachys rhizophaga</name>
    <dbReference type="NCBI Taxonomy" id="160324"/>
    <lineage>
        <taxon>Eukaryota</taxon>
        <taxon>Fungi</taxon>
        <taxon>Dikarya</taxon>
        <taxon>Ascomycota</taxon>
        <taxon>Pezizomycotina</taxon>
        <taxon>Sordariomycetes</taxon>
        <taxon>Hypocreomycetidae</taxon>
        <taxon>Hypocreales</taxon>
        <taxon>Bionectriaceae</taxon>
        <taxon>Clonostachys</taxon>
    </lineage>
</organism>
<reference evidence="2" key="1">
    <citation type="submission" date="2021-10" db="EMBL/GenBank/DDBJ databases">
        <authorList>
            <person name="Piombo E."/>
        </authorList>
    </citation>
    <scope>NUCLEOTIDE SEQUENCE</scope>
</reference>
<dbReference type="PANTHER" id="PTHR11365">
    <property type="entry name" value="5-OXOPROLINASE RELATED"/>
    <property type="match status" value="1"/>
</dbReference>
<dbReference type="OrthoDB" id="5244514at2759"/>
<accession>A0A9N9VVD1</accession>
<dbReference type="InterPro" id="IPR003692">
    <property type="entry name" value="Hydantoinase_B"/>
</dbReference>
<dbReference type="PANTHER" id="PTHR11365:SF2">
    <property type="entry name" value="5-OXOPROLINASE"/>
    <property type="match status" value="1"/>
</dbReference>
<proteinExistence type="predicted"/>
<name>A0A9N9VVD1_9HYPO</name>
<dbReference type="AlphaFoldDB" id="A0A9N9VVD1"/>
<feature type="domain" description="Hydantoinase B/oxoprolinase" evidence="1">
    <location>
        <begin position="13"/>
        <end position="137"/>
    </location>
</feature>
<dbReference type="Pfam" id="PF02538">
    <property type="entry name" value="Hydantoinase_B"/>
    <property type="match status" value="1"/>
</dbReference>
<dbReference type="InterPro" id="IPR045079">
    <property type="entry name" value="Oxoprolinase-like"/>
</dbReference>
<dbReference type="Proteomes" id="UP000696573">
    <property type="component" value="Unassembled WGS sequence"/>
</dbReference>
<evidence type="ECO:0000313" key="2">
    <source>
        <dbReference type="EMBL" id="CAH0032840.1"/>
    </source>
</evidence>
<gene>
    <name evidence="2" type="ORF">CRHIZ90672A_00002579</name>
</gene>
<dbReference type="GO" id="GO:0017168">
    <property type="term" value="F:5-oxoprolinase (ATP-hydrolyzing) activity"/>
    <property type="evidence" value="ECO:0007669"/>
    <property type="project" value="TreeGrafter"/>
</dbReference>
<dbReference type="EMBL" id="CABFNQ020000744">
    <property type="protein sequence ID" value="CAH0032840.1"/>
    <property type="molecule type" value="Genomic_DNA"/>
</dbReference>
<keyword evidence="3" id="KW-1185">Reference proteome</keyword>
<sequence length="156" mass="17887">MQLCLKKRLTYLSAVHCHMTNTHISDVEILEKRYPIILREFSVRGKSGGQRQYKGGEGVKRIIECRDPFTLLQDIRPSSDATIGLERRREWKLWRKPHHARKLNDGNQRVLGPRGLVKLKAGDQFIIKTPGGGDWGRRSMNGVHKPFNALLKVNGH</sequence>
<comment type="caution">
    <text evidence="2">The sequence shown here is derived from an EMBL/GenBank/DDBJ whole genome shotgun (WGS) entry which is preliminary data.</text>
</comment>
<dbReference type="GO" id="GO:0005829">
    <property type="term" value="C:cytosol"/>
    <property type="evidence" value="ECO:0007669"/>
    <property type="project" value="TreeGrafter"/>
</dbReference>
<evidence type="ECO:0000313" key="3">
    <source>
        <dbReference type="Proteomes" id="UP000696573"/>
    </source>
</evidence>
<evidence type="ECO:0000259" key="1">
    <source>
        <dbReference type="Pfam" id="PF02538"/>
    </source>
</evidence>
<dbReference type="GO" id="GO:0006749">
    <property type="term" value="P:glutathione metabolic process"/>
    <property type="evidence" value="ECO:0007669"/>
    <property type="project" value="TreeGrafter"/>
</dbReference>